<gene>
    <name evidence="1" type="ORF">K0U00_32615</name>
</gene>
<reference evidence="1 2" key="1">
    <citation type="submission" date="2021-07" db="EMBL/GenBank/DDBJ databases">
        <title>Paenibacillus radiodurans sp. nov., isolated from the southeastern edge of Tengger Desert.</title>
        <authorList>
            <person name="Zhang G."/>
        </authorList>
    </citation>
    <scope>NUCLEOTIDE SEQUENCE [LARGE SCALE GENOMIC DNA]</scope>
    <source>
        <strain evidence="1 2">CCM 7311</strain>
    </source>
</reference>
<organism evidence="1 2">
    <name type="scientific">Paenibacillus sepulcri</name>
    <dbReference type="NCBI Taxonomy" id="359917"/>
    <lineage>
        <taxon>Bacteria</taxon>
        <taxon>Bacillati</taxon>
        <taxon>Bacillota</taxon>
        <taxon>Bacilli</taxon>
        <taxon>Bacillales</taxon>
        <taxon>Paenibacillaceae</taxon>
        <taxon>Paenibacillus</taxon>
    </lineage>
</organism>
<name>A0ABS7CD38_9BACL</name>
<keyword evidence="1" id="KW-0808">Transferase</keyword>
<dbReference type="EMBL" id="JAHZIK010001350">
    <property type="protein sequence ID" value="MBW7458799.1"/>
    <property type="molecule type" value="Genomic_DNA"/>
</dbReference>
<protein>
    <submittedName>
        <fullName evidence="1">Galactose-1-phosphate uridylyltransferase</fullName>
    </submittedName>
</protein>
<comment type="caution">
    <text evidence="1">The sequence shown here is derived from an EMBL/GenBank/DDBJ whole genome shotgun (WGS) entry which is preliminary data.</text>
</comment>
<sequence length="62" mass="6846">WVDALIAEHGTSLTHEQAVSLLHDEVGRKFKDVLIDAGVFKRTDHGQRSFAAFLLSLGLTAR</sequence>
<dbReference type="Proteomes" id="UP001519887">
    <property type="component" value="Unassembled WGS sequence"/>
</dbReference>
<keyword evidence="1" id="KW-0548">Nucleotidyltransferase</keyword>
<evidence type="ECO:0000313" key="2">
    <source>
        <dbReference type="Proteomes" id="UP001519887"/>
    </source>
</evidence>
<dbReference type="GO" id="GO:0016779">
    <property type="term" value="F:nucleotidyltransferase activity"/>
    <property type="evidence" value="ECO:0007669"/>
    <property type="project" value="UniProtKB-KW"/>
</dbReference>
<proteinExistence type="predicted"/>
<accession>A0ABS7CD38</accession>
<evidence type="ECO:0000313" key="1">
    <source>
        <dbReference type="EMBL" id="MBW7458799.1"/>
    </source>
</evidence>
<feature type="non-terminal residue" evidence="1">
    <location>
        <position position="1"/>
    </location>
</feature>
<keyword evidence="2" id="KW-1185">Reference proteome</keyword>